<accession>A0A1Y2SMG9</accession>
<evidence type="ECO:0000313" key="2">
    <source>
        <dbReference type="Proteomes" id="UP000194204"/>
    </source>
</evidence>
<dbReference type="EMBL" id="MUBK01000011">
    <property type="protein sequence ID" value="OTA20203.1"/>
    <property type="molecule type" value="Genomic_DNA"/>
</dbReference>
<dbReference type="STRING" id="40578.Xbed_01678"/>
<gene>
    <name evidence="1" type="ORF">Xbed_01678</name>
</gene>
<name>A0A1Y2SMG9_9GAMM</name>
<comment type="caution">
    <text evidence="1">The sequence shown here is derived from an EMBL/GenBank/DDBJ whole genome shotgun (WGS) entry which is preliminary data.</text>
</comment>
<dbReference type="AlphaFoldDB" id="A0A1Y2SMG9"/>
<sequence length="41" mass="4775">MNAATIFSQIKLSFHKPNFVIQTETIVKLLTPNWVICHFRS</sequence>
<protein>
    <submittedName>
        <fullName evidence="1">Uncharacterized protein</fullName>
    </submittedName>
</protein>
<reference evidence="1 2" key="1">
    <citation type="submission" date="2017-01" db="EMBL/GenBank/DDBJ databases">
        <title>Deconstructing symbiosis and pathogenesis requirements using a combined genomic-metabolomic approach.</title>
        <authorList>
            <person name="Tobias N.J."/>
            <person name="Wolff H."/>
            <person name="Djahanschiri B."/>
            <person name="Ebersberger I."/>
            <person name="Bode H.B."/>
        </authorList>
    </citation>
    <scope>NUCLEOTIDE SEQUENCE [LARGE SCALE GENOMIC DNA]</scope>
    <source>
        <strain evidence="1 2">DSM 4764</strain>
    </source>
</reference>
<organism evidence="1 2">
    <name type="scientific">Xenorhabdus beddingii</name>
    <dbReference type="NCBI Taxonomy" id="40578"/>
    <lineage>
        <taxon>Bacteria</taxon>
        <taxon>Pseudomonadati</taxon>
        <taxon>Pseudomonadota</taxon>
        <taxon>Gammaproteobacteria</taxon>
        <taxon>Enterobacterales</taxon>
        <taxon>Morganellaceae</taxon>
        <taxon>Xenorhabdus</taxon>
    </lineage>
</organism>
<keyword evidence="2" id="KW-1185">Reference proteome</keyword>
<dbReference type="Proteomes" id="UP000194204">
    <property type="component" value="Unassembled WGS sequence"/>
</dbReference>
<proteinExistence type="predicted"/>
<evidence type="ECO:0000313" key="1">
    <source>
        <dbReference type="EMBL" id="OTA20203.1"/>
    </source>
</evidence>